<dbReference type="STRING" id="1184151.AW736_09280"/>
<keyword evidence="2" id="KW-1185">Reference proteome</keyword>
<protein>
    <submittedName>
        <fullName evidence="1">Uncharacterized protein</fullName>
    </submittedName>
</protein>
<dbReference type="Proteomes" id="UP000078486">
    <property type="component" value="Unassembled WGS sequence"/>
</dbReference>
<dbReference type="RefSeq" id="WP_068770020.1">
    <property type="nucleotide sequence ID" value="NZ_CP109796.1"/>
</dbReference>
<name>A0A178IH66_9BACT</name>
<accession>A0A178IH66</accession>
<dbReference type="EMBL" id="LRRQ01000113">
    <property type="protein sequence ID" value="OAM88961.1"/>
    <property type="molecule type" value="Genomic_DNA"/>
</dbReference>
<reference evidence="1 2" key="1">
    <citation type="submission" date="2016-01" db="EMBL/GenBank/DDBJ databases">
        <title>High potential of lignocellulose degradation of a new Verrucomicrobia species.</title>
        <authorList>
            <person name="Wang Y."/>
            <person name="Shi Y."/>
            <person name="Qiu Z."/>
            <person name="Liu S."/>
            <person name="Yang H."/>
        </authorList>
    </citation>
    <scope>NUCLEOTIDE SEQUENCE [LARGE SCALE GENOMIC DNA]</scope>
    <source>
        <strain evidence="1 2">TSB47</strain>
    </source>
</reference>
<evidence type="ECO:0000313" key="1">
    <source>
        <dbReference type="EMBL" id="OAM88961.1"/>
    </source>
</evidence>
<sequence>MNNTKSQTIVYANYLGRGDFLLSTDQGSLGVVTLCARNSTGQIVPWRDEHIDSAINLRHVLAGATKELLGEQPDDLIISIPQGGAA</sequence>
<organism evidence="1 2">
    <name type="scientific">Termitidicoccus mucosus</name>
    <dbReference type="NCBI Taxonomy" id="1184151"/>
    <lineage>
        <taxon>Bacteria</taxon>
        <taxon>Pseudomonadati</taxon>
        <taxon>Verrucomicrobiota</taxon>
        <taxon>Opitutia</taxon>
        <taxon>Opitutales</taxon>
        <taxon>Opitutaceae</taxon>
        <taxon>Termitidicoccus</taxon>
    </lineage>
</organism>
<dbReference type="AlphaFoldDB" id="A0A178IH66"/>
<gene>
    <name evidence="1" type="ORF">AW736_09280</name>
</gene>
<comment type="caution">
    <text evidence="1">The sequence shown here is derived from an EMBL/GenBank/DDBJ whole genome shotgun (WGS) entry which is preliminary data.</text>
</comment>
<proteinExistence type="predicted"/>
<evidence type="ECO:0000313" key="2">
    <source>
        <dbReference type="Proteomes" id="UP000078486"/>
    </source>
</evidence>